<name>A0A6J5MUW1_9CAUD</name>
<evidence type="ECO:0000313" key="1">
    <source>
        <dbReference type="EMBL" id="CAB4150704.1"/>
    </source>
</evidence>
<proteinExistence type="predicted"/>
<protein>
    <submittedName>
        <fullName evidence="1">Uncharacterized protein</fullName>
    </submittedName>
</protein>
<feature type="non-terminal residue" evidence="1">
    <location>
        <position position="1"/>
    </location>
</feature>
<organism evidence="1">
    <name type="scientific">uncultured Caudovirales phage</name>
    <dbReference type="NCBI Taxonomy" id="2100421"/>
    <lineage>
        <taxon>Viruses</taxon>
        <taxon>Duplodnaviria</taxon>
        <taxon>Heunggongvirae</taxon>
        <taxon>Uroviricota</taxon>
        <taxon>Caudoviricetes</taxon>
        <taxon>Peduoviridae</taxon>
        <taxon>Maltschvirus</taxon>
        <taxon>Maltschvirus maltsch</taxon>
    </lineage>
</organism>
<gene>
    <name evidence="1" type="ORF">UFOVP568_59</name>
</gene>
<dbReference type="EMBL" id="LR796546">
    <property type="protein sequence ID" value="CAB4150704.1"/>
    <property type="molecule type" value="Genomic_DNA"/>
</dbReference>
<sequence>AGCTGTFTRTNRNGVDGIEVALSGTTNASTSLFLNFQSATPVASSGQTWNVGFWAQELVGVAGITSLACQIAGETDLGVFVEGNATNFFATRSTFTRPIVNYTMANVLTTRVRGSLGSNTIASGVDLSGYRLFIGLPAIEQGAFISSAMLPPAGTSAVSTRGPDTGVFNTTPTGSIVFAMRPGQAAPASTFQTYLSVNAGGDANRWDFGCQAGSNNLILTRVVGGTGNSTATAGTQVPGSMVRGVVTWDNAGNGAAKVQGGTYRLSTAGPTEIISGRLGNRVSGAAALFGTIAYAQLLPNRYLSEAAMDAEIAKLSGYT</sequence>
<accession>A0A6J5MUW1</accession>
<reference evidence="1" key="1">
    <citation type="submission" date="2020-04" db="EMBL/GenBank/DDBJ databases">
        <authorList>
            <person name="Chiriac C."/>
            <person name="Salcher M."/>
            <person name="Ghai R."/>
            <person name="Kavagutti S V."/>
        </authorList>
    </citation>
    <scope>NUCLEOTIDE SEQUENCE</scope>
</reference>